<keyword evidence="5" id="KW-1185">Reference proteome</keyword>
<evidence type="ECO:0000313" key="4">
    <source>
        <dbReference type="EMBL" id="STO23332.1"/>
    </source>
</evidence>
<protein>
    <submittedName>
        <fullName evidence="3">SAM-dependent methyltransferase, MidA family</fullName>
    </submittedName>
    <submittedName>
        <fullName evidence="4">Uncharacterized ACR, COG1565</fullName>
    </submittedName>
</protein>
<name>A0A377GG00_9GAMM</name>
<dbReference type="AlphaFoldDB" id="A0A377GG00"/>
<dbReference type="PANTHER" id="PTHR12049">
    <property type="entry name" value="PROTEIN ARGININE METHYLTRANSFERASE NDUFAF7, MITOCHONDRIAL"/>
    <property type="match status" value="1"/>
</dbReference>
<evidence type="ECO:0000313" key="6">
    <source>
        <dbReference type="Proteomes" id="UP000254374"/>
    </source>
</evidence>
<dbReference type="SUPFAM" id="SSF53335">
    <property type="entry name" value="S-adenosyl-L-methionine-dependent methyltransferases"/>
    <property type="match status" value="1"/>
</dbReference>
<dbReference type="GO" id="GO:0035243">
    <property type="term" value="F:protein-arginine omega-N symmetric methyltransferase activity"/>
    <property type="evidence" value="ECO:0007669"/>
    <property type="project" value="TreeGrafter"/>
</dbReference>
<dbReference type="RefSeq" id="WP_058469386.1">
    <property type="nucleotide sequence ID" value="NZ_CAAAIX010000029.1"/>
</dbReference>
<dbReference type="Pfam" id="PF02636">
    <property type="entry name" value="Methyltransf_28"/>
    <property type="match status" value="1"/>
</dbReference>
<organism evidence="4 6">
    <name type="scientific">Fluoribacter gormanii</name>
    <dbReference type="NCBI Taxonomy" id="464"/>
    <lineage>
        <taxon>Bacteria</taxon>
        <taxon>Pseudomonadati</taxon>
        <taxon>Pseudomonadota</taxon>
        <taxon>Gammaproteobacteria</taxon>
        <taxon>Legionellales</taxon>
        <taxon>Legionellaceae</taxon>
        <taxon>Fluoribacter</taxon>
    </lineage>
</organism>
<dbReference type="InterPro" id="IPR038375">
    <property type="entry name" value="NDUFAF7_sf"/>
</dbReference>
<evidence type="ECO:0000256" key="1">
    <source>
        <dbReference type="ARBA" id="ARBA00022603"/>
    </source>
</evidence>
<dbReference type="OrthoDB" id="9794208at2"/>
<gene>
    <name evidence="4" type="ORF">NCTC11401_00123</name>
    <name evidence="3" type="ORF">SAMN05421777_12824</name>
</gene>
<proteinExistence type="predicted"/>
<evidence type="ECO:0000256" key="2">
    <source>
        <dbReference type="ARBA" id="ARBA00022679"/>
    </source>
</evidence>
<dbReference type="GO" id="GO:0032259">
    <property type="term" value="P:methylation"/>
    <property type="evidence" value="ECO:0007669"/>
    <property type="project" value="UniProtKB-KW"/>
</dbReference>
<dbReference type="Proteomes" id="UP000186808">
    <property type="component" value="Unassembled WGS sequence"/>
</dbReference>
<keyword evidence="2" id="KW-0808">Transferase</keyword>
<dbReference type="InterPro" id="IPR003788">
    <property type="entry name" value="NDUFAF7"/>
</dbReference>
<sequence>MSIIQTLHALLAERQSIPFVEFMQLALYAPGKGYYSSGLQKLGKHGDFITAPELTPLFGKTLANQCQQVLMALESPMLFEFGAGSGALCVAILEHLAEHNALPKAYCILEVSADLQHRQRELIAQKIPHLAHLVTWLEHWPEVPFNGVVLANEVLDAMPVHRFMKTEQGIMESYVALNEQQQLTELFKPCHNQRLLDYIDNRLSLQNIPYLSEVNLFIDDWILNNYQMLKQGVVFLIDYGFPRHEYYHPDRNQGTLMCHYQHQSHPDPLLHPGEQDITAHVDFTHVAEAGQQAGFHIAGFTNQASFLLANGLLSLINTLDNDLEQVRAKQAIKQLTLPSEMGELFKVIALSKNVEISLNGFLLNDKRVSL</sequence>
<dbReference type="Gene3D" id="3.40.50.12710">
    <property type="match status" value="1"/>
</dbReference>
<evidence type="ECO:0000313" key="5">
    <source>
        <dbReference type="Proteomes" id="UP000186808"/>
    </source>
</evidence>
<dbReference type="STRING" id="464.Lgor_3077"/>
<dbReference type="Proteomes" id="UP000254374">
    <property type="component" value="Unassembled WGS sequence"/>
</dbReference>
<reference evidence="4 6" key="2">
    <citation type="submission" date="2018-06" db="EMBL/GenBank/DDBJ databases">
        <authorList>
            <consortium name="Pathogen Informatics"/>
            <person name="Doyle S."/>
        </authorList>
    </citation>
    <scope>NUCLEOTIDE SEQUENCE [LARGE SCALE GENOMIC DNA]</scope>
    <source>
        <strain evidence="4 6">NCTC11401</strain>
    </source>
</reference>
<reference evidence="3 5" key="1">
    <citation type="submission" date="2017-01" db="EMBL/GenBank/DDBJ databases">
        <authorList>
            <person name="Varghese N."/>
            <person name="Submissions S."/>
        </authorList>
    </citation>
    <scope>NUCLEOTIDE SEQUENCE [LARGE SCALE GENOMIC DNA]</scope>
    <source>
        <strain evidence="3 5">ATCC 33342</strain>
    </source>
</reference>
<evidence type="ECO:0000313" key="3">
    <source>
        <dbReference type="EMBL" id="SIR83598.1"/>
    </source>
</evidence>
<dbReference type="EMBL" id="UGGV01000001">
    <property type="protein sequence ID" value="STO23332.1"/>
    <property type="molecule type" value="Genomic_DNA"/>
</dbReference>
<keyword evidence="1 3" id="KW-0489">Methyltransferase</keyword>
<accession>A0A377GG00</accession>
<dbReference type="PANTHER" id="PTHR12049:SF7">
    <property type="entry name" value="PROTEIN ARGININE METHYLTRANSFERASE NDUFAF7, MITOCHONDRIAL"/>
    <property type="match status" value="1"/>
</dbReference>
<dbReference type="InterPro" id="IPR029063">
    <property type="entry name" value="SAM-dependent_MTases_sf"/>
</dbReference>
<dbReference type="EMBL" id="FTNL01000028">
    <property type="protein sequence ID" value="SIR83598.1"/>
    <property type="molecule type" value="Genomic_DNA"/>
</dbReference>